<feature type="compositionally biased region" description="Low complexity" evidence="3">
    <location>
        <begin position="863"/>
        <end position="875"/>
    </location>
</feature>
<sequence length="1021" mass="114377">MKDLSKNRFGEIPPEVCEYTSMESLNCYYNVIKSIPEAITQLQLLTHLNLSRNQLAVLPVSLCVLSSLEVLCASNNKLVSLPEEIGKLDRLMDLDVSCNEISHLPPQIGDLSSLRSLNLRRNLLVELPLDICKLSLRKLDISSNRIEKIPTVFRKLETLEEIILEHNPLSSPPAHICTRGRQHIMKYLQIEAIREDRKRGILTDSEMKRPFRKSLPPQQTSDEFRNILDNPEPKWKRHTVLSSDSGYSTTESLDKVGWSQNEQAVVGELDESNMLAIKAAEAVREQRQGRDGYNHGGAHIVNHTAPEGERIRLHSSPTSACPQSPLTLGINGNHAPSLPGPSLIANSAQRARLPDRDFSQVLPATCPSPGPYQYPNYQQLSQQSYRPPISHMRSSSPSPLSNSQSHAPAAHISSHPLHGRLNDVHSLSYLQSSIPLPQNQQNEFRPPPIPIIYVDDEEITPPVTPPTPLAQHQAQVLSLEDEFSRELQRQKMEYEQRKKAAEQIRLQQEEKEREDRRRAALKVQEEQRALLEKQKQEMKLEAERRQQEENLRFEEQQRLLREQAQQEEEARLREEEARVQEEARIREEEKARAEAKQQEEARKGKAANTNKNALSSHSFKEQRRIANTQQYRRTTSDSAKRGIPTPINAHVDNHNHINRNGIADDDVSEPIPPLSPSLANPSSSKATTPTSTIPGLLRVQGGEKGSQSPAVRRSKGNERSNVPTPSAGRSVSRTSSTSSVNSVQSQGSSGRTPATSSTTNTSTTSTAVRSKNHITPPQGRMYTQPSTTYSRLRPPTTSFRREEELKQKQQQQVKIQQQGESQKLKSRVEEQRGKAPAREGVAMGSKRQGASDGEDKRRSNQSRAGATTAGRGGRNAAVKVLEDYKDANPNFTVRRRDEMHREENQQLEMLRQTIESRLKVTLPDNLPEALRDGVVLCHLANLIRPRSVASIHVPSPAVPKLTLAKCRRNVENFLEACKKIGVDQEQICAPADIMDERGVQRVAITVAALVAIGTNPRQSAV</sequence>
<organism evidence="5 6">
    <name type="scientific">Pomacea canaliculata</name>
    <name type="common">Golden apple snail</name>
    <dbReference type="NCBI Taxonomy" id="400727"/>
    <lineage>
        <taxon>Eukaryota</taxon>
        <taxon>Metazoa</taxon>
        <taxon>Spiralia</taxon>
        <taxon>Lophotrochozoa</taxon>
        <taxon>Mollusca</taxon>
        <taxon>Gastropoda</taxon>
        <taxon>Caenogastropoda</taxon>
        <taxon>Architaenioglossa</taxon>
        <taxon>Ampullarioidea</taxon>
        <taxon>Ampullariidae</taxon>
        <taxon>Pomacea</taxon>
    </lineage>
</organism>
<proteinExistence type="predicted"/>
<dbReference type="SMART" id="SM00364">
    <property type="entry name" value="LRR_BAC"/>
    <property type="match status" value="5"/>
</dbReference>
<feature type="region of interest" description="Disordered" evidence="3">
    <location>
        <begin position="312"/>
        <end position="334"/>
    </location>
</feature>
<evidence type="ECO:0000256" key="1">
    <source>
        <dbReference type="ARBA" id="ARBA00022614"/>
    </source>
</evidence>
<dbReference type="InterPro" id="IPR001715">
    <property type="entry name" value="CH_dom"/>
</dbReference>
<keyword evidence="1" id="KW-0433">Leucine-rich repeat</keyword>
<dbReference type="InterPro" id="IPR032675">
    <property type="entry name" value="LRR_dom_sf"/>
</dbReference>
<feature type="compositionally biased region" description="Low complexity" evidence="3">
    <location>
        <begin position="726"/>
        <end position="766"/>
    </location>
</feature>
<feature type="region of interest" description="Disordered" evidence="3">
    <location>
        <begin position="211"/>
        <end position="230"/>
    </location>
</feature>
<evidence type="ECO:0000259" key="4">
    <source>
        <dbReference type="PROSITE" id="PS50021"/>
    </source>
</evidence>
<dbReference type="CDD" id="cd21205">
    <property type="entry name" value="CH_LRCH"/>
    <property type="match status" value="1"/>
</dbReference>
<keyword evidence="2" id="KW-0677">Repeat</keyword>
<comment type="caution">
    <text evidence="5">The sequence shown here is derived from an EMBL/GenBank/DDBJ whole genome shotgun (WGS) entry which is preliminary data.</text>
</comment>
<feature type="compositionally biased region" description="Polar residues" evidence="3">
    <location>
        <begin position="767"/>
        <end position="798"/>
    </location>
</feature>
<dbReference type="SUPFAM" id="SSF47576">
    <property type="entry name" value="Calponin-homology domain, CH-domain"/>
    <property type="match status" value="1"/>
</dbReference>
<dbReference type="InterPro" id="IPR036872">
    <property type="entry name" value="CH_dom_sf"/>
</dbReference>
<dbReference type="GO" id="GO:0005737">
    <property type="term" value="C:cytoplasm"/>
    <property type="evidence" value="ECO:0007669"/>
    <property type="project" value="TreeGrafter"/>
</dbReference>
<dbReference type="AlphaFoldDB" id="A0A2T7NC38"/>
<evidence type="ECO:0000313" key="5">
    <source>
        <dbReference type="EMBL" id="PVD18728.1"/>
    </source>
</evidence>
<feature type="compositionally biased region" description="Polar residues" evidence="3">
    <location>
        <begin position="315"/>
        <end position="326"/>
    </location>
</feature>
<feature type="compositionally biased region" description="Basic and acidic residues" evidence="3">
    <location>
        <begin position="582"/>
        <end position="603"/>
    </location>
</feature>
<feature type="compositionally biased region" description="Low complexity" evidence="3">
    <location>
        <begin position="676"/>
        <end position="694"/>
    </location>
</feature>
<feature type="compositionally biased region" description="Basic and acidic residues" evidence="3">
    <location>
        <begin position="822"/>
        <end position="837"/>
    </location>
</feature>
<dbReference type="STRING" id="400727.A0A2T7NC38"/>
<dbReference type="InterPro" id="IPR003591">
    <property type="entry name" value="Leu-rich_rpt_typical-subtyp"/>
</dbReference>
<name>A0A2T7NC38_POMCA</name>
<evidence type="ECO:0000256" key="3">
    <source>
        <dbReference type="SAM" id="MobiDB-lite"/>
    </source>
</evidence>
<dbReference type="InterPro" id="IPR001611">
    <property type="entry name" value="Leu-rich_rpt"/>
</dbReference>
<dbReference type="PANTHER" id="PTHR48051">
    <property type="match status" value="1"/>
</dbReference>
<dbReference type="PROSITE" id="PS51450">
    <property type="entry name" value="LRR"/>
    <property type="match status" value="1"/>
</dbReference>
<gene>
    <name evidence="5" type="ORF">C0Q70_21279</name>
</gene>
<dbReference type="Gene3D" id="3.80.10.10">
    <property type="entry name" value="Ribonuclease Inhibitor"/>
    <property type="match status" value="1"/>
</dbReference>
<dbReference type="Gene3D" id="1.10.418.10">
    <property type="entry name" value="Calponin-like domain"/>
    <property type="match status" value="1"/>
</dbReference>
<dbReference type="SMART" id="SM00369">
    <property type="entry name" value="LRR_TYP"/>
    <property type="match status" value="6"/>
</dbReference>
<dbReference type="InterPro" id="IPR050216">
    <property type="entry name" value="LRR_domain-containing"/>
</dbReference>
<feature type="region of interest" description="Disordered" evidence="3">
    <location>
        <begin position="582"/>
        <end position="875"/>
    </location>
</feature>
<feature type="compositionally biased region" description="Polar residues" evidence="3">
    <location>
        <begin position="608"/>
        <end position="617"/>
    </location>
</feature>
<dbReference type="PROSITE" id="PS50021">
    <property type="entry name" value="CH"/>
    <property type="match status" value="1"/>
</dbReference>
<dbReference type="EMBL" id="PZQS01000014">
    <property type="protein sequence ID" value="PVD18728.1"/>
    <property type="molecule type" value="Genomic_DNA"/>
</dbReference>
<feature type="compositionally biased region" description="Low complexity" evidence="3">
    <location>
        <begin position="387"/>
        <end position="405"/>
    </location>
</feature>
<evidence type="ECO:0000256" key="2">
    <source>
        <dbReference type="ARBA" id="ARBA00022737"/>
    </source>
</evidence>
<feature type="domain" description="Calponin-homology (CH)" evidence="4">
    <location>
        <begin position="900"/>
        <end position="1014"/>
    </location>
</feature>
<reference evidence="5 6" key="1">
    <citation type="submission" date="2018-04" db="EMBL/GenBank/DDBJ databases">
        <title>The genome of golden apple snail Pomacea canaliculata provides insight into stress tolerance and invasive adaptation.</title>
        <authorList>
            <person name="Liu C."/>
            <person name="Liu B."/>
            <person name="Ren Y."/>
            <person name="Zhang Y."/>
            <person name="Wang H."/>
            <person name="Li S."/>
            <person name="Jiang F."/>
            <person name="Yin L."/>
            <person name="Zhang G."/>
            <person name="Qian W."/>
            <person name="Fan W."/>
        </authorList>
    </citation>
    <scope>NUCLEOTIDE SEQUENCE [LARGE SCALE GENOMIC DNA]</scope>
    <source>
        <strain evidence="5">SZHN2017</strain>
        <tissue evidence="5">Muscle</tissue>
    </source>
</reference>
<dbReference type="PANTHER" id="PTHR48051:SF21">
    <property type="entry name" value="CALPONIN-HOMOLOGY (CH) DOMAIN-CONTAINING PROTEIN"/>
    <property type="match status" value="1"/>
</dbReference>
<dbReference type="Pfam" id="PF13855">
    <property type="entry name" value="LRR_8"/>
    <property type="match status" value="1"/>
</dbReference>
<dbReference type="SUPFAM" id="SSF52058">
    <property type="entry name" value="L domain-like"/>
    <property type="match status" value="1"/>
</dbReference>
<protein>
    <recommendedName>
        <fullName evidence="4">Calponin-homology (CH) domain-containing protein</fullName>
    </recommendedName>
</protein>
<dbReference type="Pfam" id="PF00307">
    <property type="entry name" value="CH"/>
    <property type="match status" value="1"/>
</dbReference>
<feature type="region of interest" description="Disordered" evidence="3">
    <location>
        <begin position="384"/>
        <end position="419"/>
    </location>
</feature>
<dbReference type="Proteomes" id="UP000245119">
    <property type="component" value="Linkage Group LG14"/>
</dbReference>
<dbReference type="OrthoDB" id="6149831at2759"/>
<dbReference type="SMART" id="SM00033">
    <property type="entry name" value="CH"/>
    <property type="match status" value="1"/>
</dbReference>
<accession>A0A2T7NC38</accession>
<keyword evidence="6" id="KW-1185">Reference proteome</keyword>
<evidence type="ECO:0000313" key="6">
    <source>
        <dbReference type="Proteomes" id="UP000245119"/>
    </source>
</evidence>
<feature type="compositionally biased region" description="Low complexity" evidence="3">
    <location>
        <begin position="808"/>
        <end position="821"/>
    </location>
</feature>